<gene>
    <name evidence="1" type="ORF">GCM10010994_32020</name>
</gene>
<name>A0A916XGW5_9HYPH</name>
<evidence type="ECO:0000313" key="1">
    <source>
        <dbReference type="EMBL" id="GGC71118.1"/>
    </source>
</evidence>
<protein>
    <submittedName>
        <fullName evidence="1">Uncharacterized protein</fullName>
    </submittedName>
</protein>
<dbReference type="EMBL" id="BMGG01000005">
    <property type="protein sequence ID" value="GGC71118.1"/>
    <property type="molecule type" value="Genomic_DNA"/>
</dbReference>
<organism evidence="1 2">
    <name type="scientific">Chelatococcus reniformis</name>
    <dbReference type="NCBI Taxonomy" id="1494448"/>
    <lineage>
        <taxon>Bacteria</taxon>
        <taxon>Pseudomonadati</taxon>
        <taxon>Pseudomonadota</taxon>
        <taxon>Alphaproteobacteria</taxon>
        <taxon>Hyphomicrobiales</taxon>
        <taxon>Chelatococcaceae</taxon>
        <taxon>Chelatococcus</taxon>
    </lineage>
</organism>
<accession>A0A916XGW5</accession>
<keyword evidence="2" id="KW-1185">Reference proteome</keyword>
<reference evidence="1" key="1">
    <citation type="journal article" date="2014" name="Int. J. Syst. Evol. Microbiol.">
        <title>Complete genome sequence of Corynebacterium casei LMG S-19264T (=DSM 44701T), isolated from a smear-ripened cheese.</title>
        <authorList>
            <consortium name="US DOE Joint Genome Institute (JGI-PGF)"/>
            <person name="Walter F."/>
            <person name="Albersmeier A."/>
            <person name="Kalinowski J."/>
            <person name="Ruckert C."/>
        </authorList>
    </citation>
    <scope>NUCLEOTIDE SEQUENCE</scope>
    <source>
        <strain evidence="1">CGMCC 1.12919</strain>
    </source>
</reference>
<dbReference type="AlphaFoldDB" id="A0A916XGW5"/>
<reference evidence="1" key="2">
    <citation type="submission" date="2020-09" db="EMBL/GenBank/DDBJ databases">
        <authorList>
            <person name="Sun Q."/>
            <person name="Zhou Y."/>
        </authorList>
    </citation>
    <scope>NUCLEOTIDE SEQUENCE</scope>
    <source>
        <strain evidence="1">CGMCC 1.12919</strain>
    </source>
</reference>
<dbReference type="Proteomes" id="UP000637002">
    <property type="component" value="Unassembled WGS sequence"/>
</dbReference>
<dbReference type="RefSeq" id="WP_188610168.1">
    <property type="nucleotide sequence ID" value="NZ_BMGG01000005.1"/>
</dbReference>
<comment type="caution">
    <text evidence="1">The sequence shown here is derived from an EMBL/GenBank/DDBJ whole genome shotgun (WGS) entry which is preliminary data.</text>
</comment>
<sequence>MPIAVCISFSPVAVRIAFQDRSTVEAADWLVFGIRLSWLGSVVLNS</sequence>
<proteinExistence type="predicted"/>
<evidence type="ECO:0000313" key="2">
    <source>
        <dbReference type="Proteomes" id="UP000637002"/>
    </source>
</evidence>